<dbReference type="Pfam" id="PF00890">
    <property type="entry name" value="FAD_binding_2"/>
    <property type="match status" value="1"/>
</dbReference>
<dbReference type="PANTHER" id="PTHR42716">
    <property type="entry name" value="L-ASPARTATE OXIDASE"/>
    <property type="match status" value="1"/>
</dbReference>
<feature type="domain" description="FAD-dependent oxidoreductase 2 FAD-binding" evidence="12">
    <location>
        <begin position="6"/>
        <end position="386"/>
    </location>
</feature>
<reference evidence="13" key="1">
    <citation type="submission" date="2021-12" db="EMBL/GenBank/DDBJ databases">
        <title>Description of Gramella crocea sp. nov., a new bacterium isolated from activated sludge.</title>
        <authorList>
            <person name="Zhang X."/>
        </authorList>
    </citation>
    <scope>NUCLEOTIDE SEQUENCE</scope>
    <source>
        <strain evidence="13">YB25</strain>
    </source>
</reference>
<sequence>MLFKTDIAVVGSGIAGLSFAIKLAEERPDLEISIFTKEKSDSGNTKSAQGGIAVVLDHKHDSFESHFQDTINAGKGFNDPETVKMVVEQAPERLNELLEWGSNFDLSSTGEFDLALEGGHSFNRILHKQDFTGLEIQTKLLEKVASYPNIKLHSQYFVTDLLIKYWRGIPRCIGIRALDLSKNILTEIKNRVTLLATGGSGKLFANTTNPSVATADGVAMAFNAGAEIRDMNFVQFHPTALYEKTPGGLFLISEAVRGYGAYLVNKDGKRFLFDHDRRGELATRDIISAAILKELSNSGEKCVYLDCRHLDQGMFARHFPTISKNCWKKGINLKTDLIPVIPAAHYQCGGIKVDKNGQTSLKNLFASGECSSTGLHGSNRLASNSLLEALVFSHQAAKFLAPGIDEIDSQRGSISMESRSKNSDQNKISLESLRKRLKHLMTYELVYLSPVPAKKSALEELKLMRNMLVEKFDNNCFLLEYYELRNLVTAAYLVLEHAVQFEQRKQPECRKAY</sequence>
<dbReference type="PRINTS" id="PR00368">
    <property type="entry name" value="FADPNR"/>
</dbReference>
<comment type="catalytic activity">
    <reaction evidence="9">
        <text>L-aspartate + O2 = iminosuccinate + H2O2</text>
        <dbReference type="Rhea" id="RHEA:25876"/>
        <dbReference type="ChEBI" id="CHEBI:15379"/>
        <dbReference type="ChEBI" id="CHEBI:16240"/>
        <dbReference type="ChEBI" id="CHEBI:29991"/>
        <dbReference type="ChEBI" id="CHEBI:77875"/>
        <dbReference type="EC" id="1.4.3.16"/>
    </reaction>
    <physiologicalReaction direction="left-to-right" evidence="9">
        <dbReference type="Rhea" id="RHEA:25877"/>
    </physiologicalReaction>
</comment>
<keyword evidence="8 11" id="KW-0560">Oxidoreductase</keyword>
<keyword evidence="6 11" id="KW-0662">Pyridine nucleotide biosynthesis</keyword>
<dbReference type="SUPFAM" id="SSF51905">
    <property type="entry name" value="FAD/NAD(P)-binding domain"/>
    <property type="match status" value="1"/>
</dbReference>
<name>A0A9X2A494_9FLAO</name>
<comment type="cofactor">
    <cofactor evidence="1 11">
        <name>FAD</name>
        <dbReference type="ChEBI" id="CHEBI:57692"/>
    </cofactor>
</comment>
<dbReference type="FunFam" id="3.90.700.10:FF:000002">
    <property type="entry name" value="L-aspartate oxidase"/>
    <property type="match status" value="1"/>
</dbReference>
<protein>
    <recommendedName>
        <fullName evidence="4 10">L-aspartate oxidase</fullName>
        <ecNumber evidence="4 10">1.4.3.16</ecNumber>
    </recommendedName>
</protein>
<dbReference type="EMBL" id="JAJSON010000005">
    <property type="protein sequence ID" value="MCG9970320.1"/>
    <property type="molecule type" value="Genomic_DNA"/>
</dbReference>
<evidence type="ECO:0000256" key="2">
    <source>
        <dbReference type="ARBA" id="ARBA00004950"/>
    </source>
</evidence>
<evidence type="ECO:0000259" key="12">
    <source>
        <dbReference type="Pfam" id="PF00890"/>
    </source>
</evidence>
<dbReference type="GO" id="GO:0005737">
    <property type="term" value="C:cytoplasm"/>
    <property type="evidence" value="ECO:0007669"/>
    <property type="project" value="UniProtKB-SubCell"/>
</dbReference>
<organism evidence="13 14">
    <name type="scientific">Christiangramia crocea</name>
    <dbReference type="NCBI Taxonomy" id="2904124"/>
    <lineage>
        <taxon>Bacteria</taxon>
        <taxon>Pseudomonadati</taxon>
        <taxon>Bacteroidota</taxon>
        <taxon>Flavobacteriia</taxon>
        <taxon>Flavobacteriales</taxon>
        <taxon>Flavobacteriaceae</taxon>
        <taxon>Christiangramia</taxon>
    </lineage>
</organism>
<evidence type="ECO:0000256" key="5">
    <source>
        <dbReference type="ARBA" id="ARBA00022630"/>
    </source>
</evidence>
<comment type="similarity">
    <text evidence="3 11">Belongs to the FAD-dependent oxidoreductase 2 family. NadB subfamily.</text>
</comment>
<dbReference type="EC" id="1.4.3.16" evidence="4 10"/>
<comment type="pathway">
    <text evidence="2 11">Cofactor biosynthesis; NAD(+) biosynthesis; iminoaspartate from L-aspartate (oxidase route): step 1/1.</text>
</comment>
<dbReference type="InterPro" id="IPR005288">
    <property type="entry name" value="NadB"/>
</dbReference>
<comment type="function">
    <text evidence="11">Catalyzes the oxidation of L-aspartate to iminoaspartate.</text>
</comment>
<dbReference type="Gene3D" id="3.90.700.10">
    <property type="entry name" value="Succinate dehydrogenase/fumarate reductase flavoprotein, catalytic domain"/>
    <property type="match status" value="1"/>
</dbReference>
<evidence type="ECO:0000256" key="1">
    <source>
        <dbReference type="ARBA" id="ARBA00001974"/>
    </source>
</evidence>
<dbReference type="NCBIfam" id="TIGR00551">
    <property type="entry name" value="nadB"/>
    <property type="match status" value="1"/>
</dbReference>
<comment type="caution">
    <text evidence="13">The sequence shown here is derived from an EMBL/GenBank/DDBJ whole genome shotgun (WGS) entry which is preliminary data.</text>
</comment>
<evidence type="ECO:0000256" key="11">
    <source>
        <dbReference type="RuleBase" id="RU362049"/>
    </source>
</evidence>
<dbReference type="Proteomes" id="UP001139344">
    <property type="component" value="Unassembled WGS sequence"/>
</dbReference>
<keyword evidence="5 11" id="KW-0285">Flavoprotein</keyword>
<evidence type="ECO:0000313" key="13">
    <source>
        <dbReference type="EMBL" id="MCG9970320.1"/>
    </source>
</evidence>
<dbReference type="InterPro" id="IPR027477">
    <property type="entry name" value="Succ_DH/fumarate_Rdtase_cat_sf"/>
</dbReference>
<evidence type="ECO:0000256" key="6">
    <source>
        <dbReference type="ARBA" id="ARBA00022642"/>
    </source>
</evidence>
<dbReference type="SUPFAM" id="SSF56425">
    <property type="entry name" value="Succinate dehydrogenase/fumarate reductase flavoprotein, catalytic domain"/>
    <property type="match status" value="1"/>
</dbReference>
<evidence type="ECO:0000256" key="7">
    <source>
        <dbReference type="ARBA" id="ARBA00022827"/>
    </source>
</evidence>
<proteinExistence type="inferred from homology"/>
<dbReference type="Gene3D" id="3.50.50.60">
    <property type="entry name" value="FAD/NAD(P)-binding domain"/>
    <property type="match status" value="1"/>
</dbReference>
<evidence type="ECO:0000256" key="9">
    <source>
        <dbReference type="ARBA" id="ARBA00048305"/>
    </source>
</evidence>
<dbReference type="GO" id="GO:0008734">
    <property type="term" value="F:L-aspartate oxidase activity"/>
    <property type="evidence" value="ECO:0007669"/>
    <property type="project" value="UniProtKB-UniRule"/>
</dbReference>
<evidence type="ECO:0000256" key="10">
    <source>
        <dbReference type="NCBIfam" id="TIGR00551"/>
    </source>
</evidence>
<dbReference type="InterPro" id="IPR036188">
    <property type="entry name" value="FAD/NAD-bd_sf"/>
</dbReference>
<keyword evidence="14" id="KW-1185">Reference proteome</keyword>
<dbReference type="AlphaFoldDB" id="A0A9X2A494"/>
<dbReference type="InterPro" id="IPR003953">
    <property type="entry name" value="FAD-dep_OxRdtase_2_FAD-bd"/>
</dbReference>
<gene>
    <name evidence="13" type="primary">nadB</name>
    <name evidence="13" type="ORF">LU635_01625</name>
</gene>
<dbReference type="GO" id="GO:0009435">
    <property type="term" value="P:NAD+ biosynthetic process"/>
    <property type="evidence" value="ECO:0007669"/>
    <property type="project" value="InterPro"/>
</dbReference>
<accession>A0A9X2A494</accession>
<keyword evidence="7 11" id="KW-0274">FAD</keyword>
<evidence type="ECO:0000256" key="8">
    <source>
        <dbReference type="ARBA" id="ARBA00023002"/>
    </source>
</evidence>
<comment type="subcellular location">
    <subcellularLocation>
        <location evidence="11">Cytoplasm</location>
    </subcellularLocation>
</comment>
<evidence type="ECO:0000313" key="14">
    <source>
        <dbReference type="Proteomes" id="UP001139344"/>
    </source>
</evidence>
<evidence type="ECO:0000256" key="3">
    <source>
        <dbReference type="ARBA" id="ARBA00008562"/>
    </source>
</evidence>
<dbReference type="RefSeq" id="WP_240095484.1">
    <property type="nucleotide sequence ID" value="NZ_JAJSON010000005.1"/>
</dbReference>
<dbReference type="PANTHER" id="PTHR42716:SF2">
    <property type="entry name" value="L-ASPARTATE OXIDASE, CHLOROPLASTIC"/>
    <property type="match status" value="1"/>
</dbReference>
<evidence type="ECO:0000256" key="4">
    <source>
        <dbReference type="ARBA" id="ARBA00012173"/>
    </source>
</evidence>